<proteinExistence type="predicted"/>
<dbReference type="Pfam" id="PF00149">
    <property type="entry name" value="Metallophos"/>
    <property type="match status" value="1"/>
</dbReference>
<dbReference type="Proteomes" id="UP000516057">
    <property type="component" value="Chromosome"/>
</dbReference>
<keyword evidence="4" id="KW-1185">Reference proteome</keyword>
<accession>A0A7H0HKT6</accession>
<reference evidence="3 4" key="1">
    <citation type="submission" date="2020-08" db="EMBL/GenBank/DDBJ databases">
        <title>Genome sequence of Acidovorax monticola KACC 19171T.</title>
        <authorList>
            <person name="Hyun D.-W."/>
            <person name="Bae J.-W."/>
        </authorList>
    </citation>
    <scope>NUCLEOTIDE SEQUENCE [LARGE SCALE GENOMIC DNA]</scope>
    <source>
        <strain evidence="3 4">KACC 19171</strain>
    </source>
</reference>
<dbReference type="RefSeq" id="WP_187738128.1">
    <property type="nucleotide sequence ID" value="NZ_CP060790.1"/>
</dbReference>
<dbReference type="InterPro" id="IPR004843">
    <property type="entry name" value="Calcineurin-like_PHP"/>
</dbReference>
<feature type="domain" description="Calcineurin-like phosphoesterase" evidence="1">
    <location>
        <begin position="5"/>
        <end position="236"/>
    </location>
</feature>
<dbReference type="Gene3D" id="3.60.21.10">
    <property type="match status" value="1"/>
</dbReference>
<evidence type="ECO:0000259" key="1">
    <source>
        <dbReference type="Pfam" id="PF00149"/>
    </source>
</evidence>
<dbReference type="AlphaFoldDB" id="A0A7H0HKT6"/>
<dbReference type="InterPro" id="IPR027417">
    <property type="entry name" value="P-loop_NTPase"/>
</dbReference>
<evidence type="ECO:0000313" key="4">
    <source>
        <dbReference type="Proteomes" id="UP000516057"/>
    </source>
</evidence>
<gene>
    <name evidence="3" type="ORF">H9L24_10760</name>
</gene>
<name>A0A7H0HKT6_9BURK</name>
<dbReference type="Gene3D" id="3.40.50.300">
    <property type="entry name" value="P-loop containing nucleotide triphosphate hydrolases"/>
    <property type="match status" value="1"/>
</dbReference>
<dbReference type="GO" id="GO:0016787">
    <property type="term" value="F:hydrolase activity"/>
    <property type="evidence" value="ECO:0007669"/>
    <property type="project" value="InterPro"/>
</dbReference>
<dbReference type="Pfam" id="PF24406">
    <property type="entry name" value="nSTAND_NTPase4"/>
    <property type="match status" value="1"/>
</dbReference>
<dbReference type="InterPro" id="IPR029052">
    <property type="entry name" value="Metallo-depent_PP-like"/>
</dbReference>
<evidence type="ECO:0000259" key="2">
    <source>
        <dbReference type="Pfam" id="PF24406"/>
    </source>
</evidence>
<dbReference type="KEGG" id="amon:H9L24_10760"/>
<feature type="domain" description="STAND NTPase 4 small alpha/beta" evidence="2">
    <location>
        <begin position="632"/>
        <end position="685"/>
    </location>
</feature>
<sequence>MTAVVLHLSDIHIRSDKDWILDKADNIAACTYASLAEASVVFIIVSGDIAFSGKAHQYAEAAKLFQGIRSAIEAEKQLPIHFIFCAGNHDCDFSLGNKTRTLALNGVRADPSQFDESILETGASLQSEYRRFEEAHLTPGETRVGDILWTCHRFTIEGKEIVIDSINVAWCSNLHESPGTLIFPHERYAQRINEVTDIRLSTLHHPLNWFSQASYRPFRELIRSVANVVISGHEHVGGVGEDFHSESGHSAYMEGCVLQSDAPEKDSSFNIAILNLDEGTYRSTRFQWSPENAYNATDVGSWSDFRNLPKKERNPFRITDTFAQVISDPGGVFQSKGSPLTLADLYVPPDMQEADGRTEQRRILSTSVLEDADRLEGGVLLTGEEKVGATSLLFILFQTFHSRGLIPIYVRGADLKGASDKDMDAAVRKAVTEQYGAGCLERFEQTQKIKKILLLDDFDDGPIKASAQRARLLTLANSRFSRFVVTANEVFDLDGSVRPHAEDALSELKEYKILSMGYSLRARLVKRWFQRTAADGTMDEEAMLCKCDQAERLLDAILARNIVPSLPLYLLTLLQSIDAGSSSGFEESGLGEYYDFLVKEGLRTAGIQKQHWSSMIEYCSHLAWLLHATEHKEITLDELRAFNERFSKEQHRVDYETRLRDLLQARILAQHGQYVRFRYHYIYYFLKGRFLASQLTDLATQAYIRECCAHLYVRENANTILFLAHHAFKDPMFLDCVVAAITEPFRSKKPIQFIGSDTAPVAEFIRDLPKLAYNGEDPEKMRDNANRTKDAIANGHDGLADKKREEGELDFLAELIALFKTVEILGQIVKNQIASVPREKRVDLLKLLMQGPLRALSAYFDMFMADREVAEREIAAMLEKRSTISDPNERQRVAKRLLAHFLQLVSYGFVAKAVSSISSDALQEDIDAAARSLGSPASRLIALGVRLDSPGKLPRTELSKTVRDTQGDFMAARVLQFLTLRRLYMFRTTAQDQQWLASQNVLDIKAQQAVSFRTRHTKHLK</sequence>
<dbReference type="EMBL" id="CP060790">
    <property type="protein sequence ID" value="QNP61152.1"/>
    <property type="molecule type" value="Genomic_DNA"/>
</dbReference>
<organism evidence="3 4">
    <name type="scientific">Paenacidovorax monticola</name>
    <dbReference type="NCBI Taxonomy" id="1926868"/>
    <lineage>
        <taxon>Bacteria</taxon>
        <taxon>Pseudomonadati</taxon>
        <taxon>Pseudomonadota</taxon>
        <taxon>Betaproteobacteria</taxon>
        <taxon>Burkholderiales</taxon>
        <taxon>Comamonadaceae</taxon>
        <taxon>Paenacidovorax</taxon>
    </lineage>
</organism>
<dbReference type="SUPFAM" id="SSF56300">
    <property type="entry name" value="Metallo-dependent phosphatases"/>
    <property type="match status" value="1"/>
</dbReference>
<evidence type="ECO:0000313" key="3">
    <source>
        <dbReference type="EMBL" id="QNP61152.1"/>
    </source>
</evidence>
<protein>
    <submittedName>
        <fullName evidence="3">Metallophosphoesterase</fullName>
    </submittedName>
</protein>
<dbReference type="InterPro" id="IPR057123">
    <property type="entry name" value="STAND_NTPase4_dom"/>
</dbReference>